<evidence type="ECO:0000256" key="3">
    <source>
        <dbReference type="ARBA" id="ARBA00012000"/>
    </source>
</evidence>
<accession>A0A1F5NYZ9</accession>
<evidence type="ECO:0000259" key="6">
    <source>
        <dbReference type="PROSITE" id="PS00715"/>
    </source>
</evidence>
<dbReference type="GO" id="GO:0005737">
    <property type="term" value="C:cytoplasm"/>
    <property type="evidence" value="ECO:0007669"/>
    <property type="project" value="TreeGrafter"/>
</dbReference>
<evidence type="ECO:0000256" key="4">
    <source>
        <dbReference type="ARBA" id="ARBA00022763"/>
    </source>
</evidence>
<dbReference type="GO" id="GO:0043916">
    <property type="term" value="F:DNA-7-methylguanine glycosylase activity"/>
    <property type="evidence" value="ECO:0007669"/>
    <property type="project" value="TreeGrafter"/>
</dbReference>
<dbReference type="GO" id="GO:0006307">
    <property type="term" value="P:DNA alkylation repair"/>
    <property type="evidence" value="ECO:0007669"/>
    <property type="project" value="TreeGrafter"/>
</dbReference>
<dbReference type="Gene3D" id="1.10.1670.40">
    <property type="match status" value="1"/>
</dbReference>
<proteinExistence type="inferred from homology"/>
<dbReference type="GO" id="GO:0003700">
    <property type="term" value="F:DNA-binding transcription factor activity"/>
    <property type="evidence" value="ECO:0007669"/>
    <property type="project" value="InterPro"/>
</dbReference>
<dbReference type="FunFam" id="1.10.340.30:FF:000004">
    <property type="entry name" value="DNA-3-methyladenine glycosylase II"/>
    <property type="match status" value="1"/>
</dbReference>
<organism evidence="7 8">
    <name type="scientific">Candidatus Doudnabacteria bacterium RIFCSPHIGHO2_01_FULL_49_9</name>
    <dbReference type="NCBI Taxonomy" id="1817827"/>
    <lineage>
        <taxon>Bacteria</taxon>
        <taxon>Candidatus Doudnaibacteriota</taxon>
    </lineage>
</organism>
<dbReference type="Gene3D" id="1.10.340.30">
    <property type="entry name" value="Hypothetical protein, domain 2"/>
    <property type="match status" value="1"/>
</dbReference>
<evidence type="ECO:0000313" key="7">
    <source>
        <dbReference type="EMBL" id="OGE82871.1"/>
    </source>
</evidence>
<dbReference type="PANTHER" id="PTHR43003">
    <property type="entry name" value="DNA-3-METHYLADENINE GLYCOSYLASE"/>
    <property type="match status" value="1"/>
</dbReference>
<keyword evidence="4" id="KW-0227">DNA damage</keyword>
<dbReference type="GO" id="GO:0006285">
    <property type="term" value="P:base-excision repair, AP site formation"/>
    <property type="evidence" value="ECO:0007669"/>
    <property type="project" value="TreeGrafter"/>
</dbReference>
<dbReference type="Proteomes" id="UP000176339">
    <property type="component" value="Unassembled WGS sequence"/>
</dbReference>
<dbReference type="InterPro" id="IPR051912">
    <property type="entry name" value="Alkylbase_DNA_Glycosylase/TA"/>
</dbReference>
<sequence>MKHQIRHLKRRDRKLAKVIEKINLEPLMKTNNHFRHLVESIISQQLSVKAADTITTRFIKLFAKKKIAKFPTPKDILKTRKNVLRSAGISGQKASYIRNIARAKIDFKKIKQMGDEEVIVELTKIKGIGRWTAEMFLMFSLQRDDVFSCGDLGLLNGMKKVYGLRKHPSRRQVEKITAKWKPYRTLAARYLWASLDNNG</sequence>
<evidence type="ECO:0000256" key="5">
    <source>
        <dbReference type="ARBA" id="ARBA00023204"/>
    </source>
</evidence>
<dbReference type="EMBL" id="MFEN01000061">
    <property type="protein sequence ID" value="OGE82871.1"/>
    <property type="molecule type" value="Genomic_DNA"/>
</dbReference>
<dbReference type="SUPFAM" id="SSF48150">
    <property type="entry name" value="DNA-glycosylase"/>
    <property type="match status" value="1"/>
</dbReference>
<comment type="catalytic activity">
    <reaction evidence="1">
        <text>Hydrolysis of alkylated DNA, releasing 3-methyladenine, 3-methylguanine, 7-methylguanine and 7-methyladenine.</text>
        <dbReference type="EC" id="3.2.2.21"/>
    </reaction>
</comment>
<evidence type="ECO:0000256" key="1">
    <source>
        <dbReference type="ARBA" id="ARBA00000086"/>
    </source>
</evidence>
<dbReference type="GO" id="GO:0006352">
    <property type="term" value="P:DNA-templated transcription initiation"/>
    <property type="evidence" value="ECO:0007669"/>
    <property type="project" value="InterPro"/>
</dbReference>
<dbReference type="InterPro" id="IPR003265">
    <property type="entry name" value="HhH-GPD_domain"/>
</dbReference>
<dbReference type="CDD" id="cd00056">
    <property type="entry name" value="ENDO3c"/>
    <property type="match status" value="1"/>
</dbReference>
<dbReference type="GO" id="GO:0032993">
    <property type="term" value="C:protein-DNA complex"/>
    <property type="evidence" value="ECO:0007669"/>
    <property type="project" value="TreeGrafter"/>
</dbReference>
<dbReference type="PROSITE" id="PS00715">
    <property type="entry name" value="SIGMA70_1"/>
    <property type="match status" value="1"/>
</dbReference>
<dbReference type="GO" id="GO:0008725">
    <property type="term" value="F:DNA-3-methyladenine glycosylase activity"/>
    <property type="evidence" value="ECO:0007669"/>
    <property type="project" value="TreeGrafter"/>
</dbReference>
<dbReference type="GO" id="GO:0032131">
    <property type="term" value="F:alkylated DNA binding"/>
    <property type="evidence" value="ECO:0007669"/>
    <property type="project" value="TreeGrafter"/>
</dbReference>
<protein>
    <recommendedName>
        <fullName evidence="3">DNA-3-methyladenine glycosylase II</fullName>
        <ecNumber evidence="3">3.2.2.21</ecNumber>
    </recommendedName>
</protein>
<dbReference type="Pfam" id="PF00730">
    <property type="entry name" value="HhH-GPD"/>
    <property type="match status" value="1"/>
</dbReference>
<dbReference type="InterPro" id="IPR011257">
    <property type="entry name" value="DNA_glycosylase"/>
</dbReference>
<feature type="domain" description="RNA polymerase sigma-70" evidence="6">
    <location>
        <begin position="145"/>
        <end position="158"/>
    </location>
</feature>
<dbReference type="SMART" id="SM00478">
    <property type="entry name" value="ENDO3c"/>
    <property type="match status" value="1"/>
</dbReference>
<comment type="caution">
    <text evidence="7">The sequence shown here is derived from an EMBL/GenBank/DDBJ whole genome shotgun (WGS) entry which is preliminary data.</text>
</comment>
<comment type="similarity">
    <text evidence="2">Belongs to the alkylbase DNA glycosidase AlkA family.</text>
</comment>
<dbReference type="AlphaFoldDB" id="A0A1F5NYZ9"/>
<dbReference type="InterPro" id="IPR000943">
    <property type="entry name" value="RNA_pol_sigma70"/>
</dbReference>
<dbReference type="PANTHER" id="PTHR43003:SF5">
    <property type="entry name" value="DNA-3-METHYLADENINE GLYCOSYLASE"/>
    <property type="match status" value="1"/>
</dbReference>
<evidence type="ECO:0000313" key="8">
    <source>
        <dbReference type="Proteomes" id="UP000176339"/>
    </source>
</evidence>
<reference evidence="7 8" key="1">
    <citation type="journal article" date="2016" name="Nat. Commun.">
        <title>Thousands of microbial genomes shed light on interconnected biogeochemical processes in an aquifer system.</title>
        <authorList>
            <person name="Anantharaman K."/>
            <person name="Brown C.T."/>
            <person name="Hug L.A."/>
            <person name="Sharon I."/>
            <person name="Castelle C.J."/>
            <person name="Probst A.J."/>
            <person name="Thomas B.C."/>
            <person name="Singh A."/>
            <person name="Wilkins M.J."/>
            <person name="Karaoz U."/>
            <person name="Brodie E.L."/>
            <person name="Williams K.H."/>
            <person name="Hubbard S.S."/>
            <person name="Banfield J.F."/>
        </authorList>
    </citation>
    <scope>NUCLEOTIDE SEQUENCE [LARGE SCALE GENOMIC DNA]</scope>
</reference>
<keyword evidence="5" id="KW-0234">DNA repair</keyword>
<evidence type="ECO:0000256" key="2">
    <source>
        <dbReference type="ARBA" id="ARBA00010817"/>
    </source>
</evidence>
<dbReference type="EC" id="3.2.2.21" evidence="3"/>
<gene>
    <name evidence="7" type="ORF">A2846_03395</name>
</gene>
<name>A0A1F5NYZ9_9BACT</name>